<evidence type="ECO:0008006" key="5">
    <source>
        <dbReference type="Google" id="ProtNLM"/>
    </source>
</evidence>
<gene>
    <name evidence="3" type="ORF">NVS88_20485</name>
</gene>
<proteinExistence type="predicted"/>
<organism evidence="3 4">
    <name type="scientific">Speluncibacter jeojiensis</name>
    <dbReference type="NCBI Taxonomy" id="2710754"/>
    <lineage>
        <taxon>Bacteria</taxon>
        <taxon>Bacillati</taxon>
        <taxon>Actinomycetota</taxon>
        <taxon>Actinomycetes</taxon>
        <taxon>Mycobacteriales</taxon>
        <taxon>Speluncibacteraceae</taxon>
        <taxon>Speluncibacter</taxon>
    </lineage>
</organism>
<feature type="region of interest" description="Disordered" evidence="1">
    <location>
        <begin position="47"/>
        <end position="133"/>
    </location>
</feature>
<dbReference type="RefSeq" id="WP_277830492.1">
    <property type="nucleotide sequence ID" value="NZ_JAAIVF010000001.1"/>
</dbReference>
<keyword evidence="4" id="KW-1185">Reference proteome</keyword>
<feature type="compositionally biased region" description="Low complexity" evidence="1">
    <location>
        <begin position="67"/>
        <end position="81"/>
    </location>
</feature>
<evidence type="ECO:0000313" key="4">
    <source>
        <dbReference type="Proteomes" id="UP001152755"/>
    </source>
</evidence>
<feature type="compositionally biased region" description="Polar residues" evidence="1">
    <location>
        <begin position="116"/>
        <end position="133"/>
    </location>
</feature>
<feature type="compositionally biased region" description="Basic and acidic residues" evidence="1">
    <location>
        <begin position="57"/>
        <end position="66"/>
    </location>
</feature>
<dbReference type="Proteomes" id="UP001152755">
    <property type="component" value="Unassembled WGS sequence"/>
</dbReference>
<feature type="chain" id="PRO_5040821668" description="Secreted protein" evidence="2">
    <location>
        <begin position="38"/>
        <end position="133"/>
    </location>
</feature>
<evidence type="ECO:0000256" key="2">
    <source>
        <dbReference type="SAM" id="SignalP"/>
    </source>
</evidence>
<comment type="caution">
    <text evidence="3">The sequence shown here is derived from an EMBL/GenBank/DDBJ whole genome shotgun (WGS) entry which is preliminary data.</text>
</comment>
<accession>A0A9X4M2N4</accession>
<protein>
    <recommendedName>
        <fullName evidence="5">Secreted protein</fullName>
    </recommendedName>
</protein>
<reference evidence="3" key="1">
    <citation type="submission" date="2022-08" db="EMBL/GenBank/DDBJ databases">
        <title>Genome analysis of Corynebacteriales strain.</title>
        <authorList>
            <person name="Lee S.D."/>
        </authorList>
    </citation>
    <scope>NUCLEOTIDE SEQUENCE</scope>
    <source>
        <strain evidence="3">D3-21</strain>
    </source>
</reference>
<evidence type="ECO:0000313" key="3">
    <source>
        <dbReference type="EMBL" id="MDG3016935.1"/>
    </source>
</evidence>
<dbReference type="AlphaFoldDB" id="A0A9X4M2N4"/>
<keyword evidence="2" id="KW-0732">Signal</keyword>
<dbReference type="EMBL" id="JANRHA010000020">
    <property type="protein sequence ID" value="MDG3016935.1"/>
    <property type="molecule type" value="Genomic_DNA"/>
</dbReference>
<evidence type="ECO:0000256" key="1">
    <source>
        <dbReference type="SAM" id="MobiDB-lite"/>
    </source>
</evidence>
<feature type="compositionally biased region" description="Polar residues" evidence="1">
    <location>
        <begin position="47"/>
        <end position="56"/>
    </location>
</feature>
<name>A0A9X4M2N4_9ACTN</name>
<feature type="compositionally biased region" description="Polar residues" evidence="1">
    <location>
        <begin position="84"/>
        <end position="108"/>
    </location>
</feature>
<feature type="signal peptide" evidence="2">
    <location>
        <begin position="1"/>
        <end position="37"/>
    </location>
</feature>
<sequence length="133" mass="14380">MRKISGIRRPRRLSAKIAVASALAAAPMLAFAAPAFAATVPGTVQADQNWQGIQNHQNDRDHHGDHQGNQGPWQGPQNNGPAQWWQNNQGAPWQNNQGAPWQNNQGAPWQNLLPPNLQQPSTGNPLSGLFGSS</sequence>